<dbReference type="AlphaFoldDB" id="A0ABD6EV82"/>
<dbReference type="CDD" id="cd04278">
    <property type="entry name" value="ZnMc_MMP"/>
    <property type="match status" value="1"/>
</dbReference>
<dbReference type="GO" id="GO:0008233">
    <property type="term" value="F:peptidase activity"/>
    <property type="evidence" value="ECO:0007669"/>
    <property type="project" value="UniProtKB-KW"/>
</dbReference>
<evidence type="ECO:0000256" key="1">
    <source>
        <dbReference type="ARBA" id="ARBA00010370"/>
    </source>
</evidence>
<dbReference type="SMART" id="SM00235">
    <property type="entry name" value="ZnMc"/>
    <property type="match status" value="1"/>
</dbReference>
<evidence type="ECO:0000313" key="11">
    <source>
        <dbReference type="Proteomes" id="UP001608902"/>
    </source>
</evidence>
<evidence type="ECO:0000256" key="3">
    <source>
        <dbReference type="ARBA" id="ARBA00022723"/>
    </source>
</evidence>
<organism evidence="10 11">
    <name type="scientific">Gnathostoma spinigerum</name>
    <dbReference type="NCBI Taxonomy" id="75299"/>
    <lineage>
        <taxon>Eukaryota</taxon>
        <taxon>Metazoa</taxon>
        <taxon>Ecdysozoa</taxon>
        <taxon>Nematoda</taxon>
        <taxon>Chromadorea</taxon>
        <taxon>Rhabditida</taxon>
        <taxon>Spirurina</taxon>
        <taxon>Gnathostomatomorpha</taxon>
        <taxon>Gnathostomatoidea</taxon>
        <taxon>Gnathostomatidae</taxon>
        <taxon>Gnathostoma</taxon>
    </lineage>
</organism>
<feature type="signal peptide" evidence="8">
    <location>
        <begin position="1"/>
        <end position="15"/>
    </location>
</feature>
<evidence type="ECO:0000256" key="2">
    <source>
        <dbReference type="ARBA" id="ARBA00022670"/>
    </source>
</evidence>
<dbReference type="GO" id="GO:0006508">
    <property type="term" value="P:proteolysis"/>
    <property type="evidence" value="ECO:0007669"/>
    <property type="project" value="UniProtKB-KW"/>
</dbReference>
<dbReference type="PANTHER" id="PTHR10201:SF310">
    <property type="entry name" value="MMP-LIKE PROTEIN"/>
    <property type="match status" value="1"/>
</dbReference>
<reference evidence="10 11" key="1">
    <citation type="submission" date="2024-08" db="EMBL/GenBank/DDBJ databases">
        <title>Gnathostoma spinigerum genome.</title>
        <authorList>
            <person name="Gonzalez-Bertolin B."/>
            <person name="Monzon S."/>
            <person name="Zaballos A."/>
            <person name="Jimenez P."/>
            <person name="Dekumyoy P."/>
            <person name="Varona S."/>
            <person name="Cuesta I."/>
            <person name="Sumanam S."/>
            <person name="Adisakwattana P."/>
            <person name="Gasser R.B."/>
            <person name="Hernandez-Gonzalez A."/>
            <person name="Young N.D."/>
            <person name="Perteguer M.J."/>
        </authorList>
    </citation>
    <scope>NUCLEOTIDE SEQUENCE [LARGE SCALE GENOMIC DNA]</scope>
    <source>
        <strain evidence="10">AL3</strain>
        <tissue evidence="10">Liver</tissue>
    </source>
</reference>
<feature type="binding site" evidence="7">
    <location>
        <position position="131"/>
    </location>
    <ligand>
        <name>Ca(2+)</name>
        <dbReference type="ChEBI" id="CHEBI:29108"/>
        <label>3</label>
    </ligand>
</feature>
<dbReference type="PANTHER" id="PTHR10201">
    <property type="entry name" value="MATRIX METALLOPROTEINASE"/>
    <property type="match status" value="1"/>
</dbReference>
<sequence>MIFLPSVLLLPQTLSWRISASESNNNERSNRQKKSVELLDDTIEYSSNRPKRYILSSKKWTKRTLKWRLVDGQLSESDRFIIRNTLHRAFSLWQSVAALNFVEVPDTMEIPVDIEILFAKGGHGDGIPFDGPNGIIAHAFYPTKGGLHFDAAESWTLNRYDGINLYQTAVHEIGHILGLEHSTDSRAVMFPAHRPYDPDYTLGDDDIRGIRKLYPFQKQKQLKTKPHKQLLLDRLLIANRITMLR</sequence>
<dbReference type="GO" id="GO:0046872">
    <property type="term" value="F:metal ion binding"/>
    <property type="evidence" value="ECO:0007669"/>
    <property type="project" value="UniProtKB-KW"/>
</dbReference>
<comment type="similarity">
    <text evidence="1">Belongs to the peptidase M10A family.</text>
</comment>
<feature type="binding site" evidence="7">
    <location>
        <position position="153"/>
    </location>
    <ligand>
        <name>Ca(2+)</name>
        <dbReference type="ChEBI" id="CHEBI:29108"/>
        <label>1</label>
    </ligand>
</feature>
<feature type="binding site" evidence="7">
    <location>
        <position position="148"/>
    </location>
    <ligand>
        <name>Zn(2+)</name>
        <dbReference type="ChEBI" id="CHEBI:29105"/>
        <label>1</label>
    </ligand>
</feature>
<dbReference type="Gene3D" id="3.40.390.10">
    <property type="entry name" value="Collagenase (Catalytic Domain)"/>
    <property type="match status" value="1"/>
</dbReference>
<comment type="caution">
    <text evidence="10">The sequence shown here is derived from an EMBL/GenBank/DDBJ whole genome shotgun (WGS) entry which is preliminary data.</text>
</comment>
<feature type="binding site" evidence="7">
    <location>
        <position position="150"/>
    </location>
    <ligand>
        <name>Ca(2+)</name>
        <dbReference type="ChEBI" id="CHEBI:29108"/>
        <label>3</label>
    </ligand>
</feature>
<feature type="binding site" evidence="7">
    <location>
        <position position="171"/>
    </location>
    <ligand>
        <name>Zn(2+)</name>
        <dbReference type="ChEBI" id="CHEBI:29105"/>
        <label>2</label>
        <note>catalytic</note>
    </ligand>
</feature>
<feature type="domain" description="Peptidase metallopeptidase" evidence="9">
    <location>
        <begin position="56"/>
        <end position="216"/>
    </location>
</feature>
<dbReference type="PRINTS" id="PR00138">
    <property type="entry name" value="MATRIXIN"/>
</dbReference>
<gene>
    <name evidence="10" type="ORF">AB6A40_007191</name>
</gene>
<dbReference type="Pfam" id="PF00413">
    <property type="entry name" value="Peptidase_M10"/>
    <property type="match status" value="1"/>
</dbReference>
<feature type="binding site" evidence="7">
    <location>
        <position position="125"/>
    </location>
    <ligand>
        <name>Zn(2+)</name>
        <dbReference type="ChEBI" id="CHEBI:29105"/>
        <label>1</label>
    </ligand>
</feature>
<feature type="binding site" evidence="7">
    <location>
        <position position="113"/>
    </location>
    <ligand>
        <name>Ca(2+)</name>
        <dbReference type="ChEBI" id="CHEBI:29108"/>
        <label>2</label>
    </ligand>
</feature>
<protein>
    <recommendedName>
        <fullName evidence="9">Peptidase metallopeptidase domain-containing protein</fullName>
    </recommendedName>
</protein>
<dbReference type="InterPro" id="IPR033739">
    <property type="entry name" value="M10A_MMP"/>
</dbReference>
<evidence type="ECO:0000256" key="5">
    <source>
        <dbReference type="ARBA" id="ARBA00022833"/>
    </source>
</evidence>
<feature type="binding site" evidence="7">
    <location>
        <position position="189"/>
    </location>
    <ligand>
        <name>Zn(2+)</name>
        <dbReference type="ChEBI" id="CHEBI:29105"/>
        <label>2</label>
        <note>catalytic</note>
    </ligand>
</feature>
<feature type="binding site" evidence="7">
    <location>
        <position position="181"/>
    </location>
    <ligand>
        <name>Zn(2+)</name>
        <dbReference type="ChEBI" id="CHEBI:29105"/>
        <label>2</label>
        <note>catalytic</note>
    </ligand>
</feature>
<dbReference type="InterPro" id="IPR006026">
    <property type="entry name" value="Peptidase_Metallo"/>
</dbReference>
<comment type="cofactor">
    <cofactor evidence="7">
        <name>Zn(2+)</name>
        <dbReference type="ChEBI" id="CHEBI:29105"/>
    </cofactor>
    <text evidence="7">Binds 2 Zn(2+) ions per subunit.</text>
</comment>
<evidence type="ECO:0000256" key="4">
    <source>
        <dbReference type="ARBA" id="ARBA00022801"/>
    </source>
</evidence>
<evidence type="ECO:0000313" key="10">
    <source>
        <dbReference type="EMBL" id="MFH4980482.1"/>
    </source>
</evidence>
<feature type="binding site" evidence="7">
    <location>
        <position position="175"/>
    </location>
    <ligand>
        <name>Zn(2+)</name>
        <dbReference type="ChEBI" id="CHEBI:29105"/>
        <label>2</label>
        <note>catalytic</note>
    </ligand>
</feature>
<name>A0ABD6EV82_9BILA</name>
<keyword evidence="7" id="KW-0106">Calcium</keyword>
<evidence type="ECO:0000256" key="6">
    <source>
        <dbReference type="PIRSR" id="PIRSR621190-1"/>
    </source>
</evidence>
<dbReference type="InterPro" id="IPR021190">
    <property type="entry name" value="Pept_M10A"/>
</dbReference>
<feature type="chain" id="PRO_5044833395" description="Peptidase metallopeptidase domain-containing protein" evidence="8">
    <location>
        <begin position="16"/>
        <end position="245"/>
    </location>
</feature>
<keyword evidence="4" id="KW-0378">Hydrolase</keyword>
<proteinExistence type="inferred from homology"/>
<dbReference type="Proteomes" id="UP001608902">
    <property type="component" value="Unassembled WGS sequence"/>
</dbReference>
<keyword evidence="3 7" id="KW-0479">Metal-binding</keyword>
<feature type="binding site" evidence="7">
    <location>
        <position position="130"/>
    </location>
    <ligand>
        <name>Ca(2+)</name>
        <dbReference type="ChEBI" id="CHEBI:29108"/>
        <label>3</label>
    </ligand>
</feature>
<feature type="binding site" evidence="7">
    <location>
        <position position="241"/>
    </location>
    <ligand>
        <name>Ca(2+)</name>
        <dbReference type="ChEBI" id="CHEBI:29108"/>
        <label>5</label>
    </ligand>
</feature>
<feature type="binding site" evidence="7">
    <location>
        <position position="153"/>
    </location>
    <ligand>
        <name>Ca(2+)</name>
        <dbReference type="ChEBI" id="CHEBI:29108"/>
        <label>3</label>
    </ligand>
</feature>
<feature type="binding site" evidence="7">
    <location>
        <position position="138"/>
    </location>
    <ligand>
        <name>Zn(2+)</name>
        <dbReference type="ChEBI" id="CHEBI:29105"/>
        <label>1</label>
    </ligand>
</feature>
<comment type="cofactor">
    <cofactor evidence="7">
        <name>Ca(2+)</name>
        <dbReference type="ChEBI" id="CHEBI:29108"/>
    </cofactor>
    <text evidence="7">Can bind about 5 Ca(2+) ions per subunit.</text>
</comment>
<feature type="active site" evidence="6">
    <location>
        <position position="172"/>
    </location>
</feature>
<feature type="binding site" evidence="7">
    <location>
        <position position="123"/>
    </location>
    <ligand>
        <name>Zn(2+)</name>
        <dbReference type="ChEBI" id="CHEBI:29105"/>
        <label>1</label>
    </ligand>
</feature>
<keyword evidence="5 7" id="KW-0862">Zinc</keyword>
<dbReference type="EMBL" id="JBGFUD010005614">
    <property type="protein sequence ID" value="MFH4980482.1"/>
    <property type="molecule type" value="Genomic_DNA"/>
</dbReference>
<keyword evidence="8" id="KW-0732">Signal</keyword>
<dbReference type="InterPro" id="IPR024079">
    <property type="entry name" value="MetalloPept_cat_dom_sf"/>
</dbReference>
<accession>A0ABD6EV82</accession>
<dbReference type="InterPro" id="IPR001818">
    <property type="entry name" value="Pept_M10_metallopeptidase"/>
</dbReference>
<evidence type="ECO:0000259" key="9">
    <source>
        <dbReference type="SMART" id="SM00235"/>
    </source>
</evidence>
<keyword evidence="11" id="KW-1185">Reference proteome</keyword>
<evidence type="ECO:0000256" key="8">
    <source>
        <dbReference type="SAM" id="SignalP"/>
    </source>
</evidence>
<dbReference type="SUPFAM" id="SSF55486">
    <property type="entry name" value="Metalloproteases ('zincins'), catalytic domain"/>
    <property type="match status" value="1"/>
</dbReference>
<evidence type="ECO:0000256" key="7">
    <source>
        <dbReference type="PIRSR" id="PIRSR621190-2"/>
    </source>
</evidence>
<keyword evidence="2" id="KW-0645">Protease</keyword>